<dbReference type="OrthoDB" id="848707at2759"/>
<dbReference type="Proteomes" id="UP000250235">
    <property type="component" value="Unassembled WGS sequence"/>
</dbReference>
<reference evidence="2 3" key="1">
    <citation type="journal article" date="2015" name="Proc. Natl. Acad. Sci. U.S.A.">
        <title>The resurrection genome of Boea hygrometrica: A blueprint for survival of dehydration.</title>
        <authorList>
            <person name="Xiao L."/>
            <person name="Yang G."/>
            <person name="Zhang L."/>
            <person name="Yang X."/>
            <person name="Zhao S."/>
            <person name="Ji Z."/>
            <person name="Zhou Q."/>
            <person name="Hu M."/>
            <person name="Wang Y."/>
            <person name="Chen M."/>
            <person name="Xu Y."/>
            <person name="Jin H."/>
            <person name="Xiao X."/>
            <person name="Hu G."/>
            <person name="Bao F."/>
            <person name="Hu Y."/>
            <person name="Wan P."/>
            <person name="Li L."/>
            <person name="Deng X."/>
            <person name="Kuang T."/>
            <person name="Xiang C."/>
            <person name="Zhu J.K."/>
            <person name="Oliver M.J."/>
            <person name="He Y."/>
        </authorList>
    </citation>
    <scope>NUCLEOTIDE SEQUENCE [LARGE SCALE GENOMIC DNA]</scope>
    <source>
        <strain evidence="3">cv. XS01</strain>
    </source>
</reference>
<organism evidence="2 3">
    <name type="scientific">Dorcoceras hygrometricum</name>
    <dbReference type="NCBI Taxonomy" id="472368"/>
    <lineage>
        <taxon>Eukaryota</taxon>
        <taxon>Viridiplantae</taxon>
        <taxon>Streptophyta</taxon>
        <taxon>Embryophyta</taxon>
        <taxon>Tracheophyta</taxon>
        <taxon>Spermatophyta</taxon>
        <taxon>Magnoliopsida</taxon>
        <taxon>eudicotyledons</taxon>
        <taxon>Gunneridae</taxon>
        <taxon>Pentapetalae</taxon>
        <taxon>asterids</taxon>
        <taxon>lamiids</taxon>
        <taxon>Lamiales</taxon>
        <taxon>Gesneriaceae</taxon>
        <taxon>Didymocarpoideae</taxon>
        <taxon>Trichosporeae</taxon>
        <taxon>Loxocarpinae</taxon>
        <taxon>Dorcoceras</taxon>
    </lineage>
</organism>
<feature type="region of interest" description="Disordered" evidence="1">
    <location>
        <begin position="312"/>
        <end position="340"/>
    </location>
</feature>
<accession>A0A2Z7D440</accession>
<feature type="region of interest" description="Disordered" evidence="1">
    <location>
        <begin position="218"/>
        <end position="251"/>
    </location>
</feature>
<evidence type="ECO:0000313" key="3">
    <source>
        <dbReference type="Proteomes" id="UP000250235"/>
    </source>
</evidence>
<protein>
    <recommendedName>
        <fullName evidence="4">Splicing factor 3B subunit 1-like</fullName>
    </recommendedName>
</protein>
<evidence type="ECO:0000313" key="2">
    <source>
        <dbReference type="EMBL" id="KZV53099.1"/>
    </source>
</evidence>
<sequence>MAAALINNAIQIYFDFVFGMADAGMVQMFKALESSGPGKSIEISEDLFAGTFELPTERLTDMHYVPKDLVFDARSAFSTDGQQLKTSCKKREMKFEFRLLNDILAKTVTVKAGSLDVVTHERFLMMSAIYGGVKVNWGRLLFNIFKDMVTPASKQARRFAVQICILLKGAPDLELGESKDFPPLKILTTKTVGTYVSKNKNITVEEVVDEPVEKVVKKKSVTKKRPAPTADEPVSKKKRTTVGRDDPAKKNLSMVTMAQDVEPISVVPAATPKSHAAHRRGNWCCEVSLMMKLLIILLSSYDEDNSLKVLSNEEEPLVETEKEKEKEEEKEKMTDSTDTEPLSKVLAFTETLKSDEESMSIDALLAQIPKDMMLPSITATEPTKIKFVKGIEIKERDCLRRLAIVESVSDIAAKEEQMLQWAETYSLQTAVQRRLYIVANSSSSQSENLSSSISSSSSDSRMLFTADDLPKISSTADIPQIEETTAAIPQISISADVVSSIDYTEMITVFGQETQTGIATLSTQLSEIVAYLNRDRDDKKGEVSSSRGPQPPPDDRNKPGSGDGGRGKGSCSEPSRKRGSGCRGGGSTSSRGFIYWLGE</sequence>
<gene>
    <name evidence="2" type="ORF">F511_24518</name>
</gene>
<evidence type="ECO:0000256" key="1">
    <source>
        <dbReference type="SAM" id="MobiDB-lite"/>
    </source>
</evidence>
<proteinExistence type="predicted"/>
<feature type="compositionally biased region" description="Basic and acidic residues" evidence="1">
    <location>
        <begin position="319"/>
        <end position="335"/>
    </location>
</feature>
<evidence type="ECO:0008006" key="4">
    <source>
        <dbReference type="Google" id="ProtNLM"/>
    </source>
</evidence>
<name>A0A2Z7D440_9LAMI</name>
<dbReference type="AlphaFoldDB" id="A0A2Z7D440"/>
<feature type="region of interest" description="Disordered" evidence="1">
    <location>
        <begin position="536"/>
        <end position="599"/>
    </location>
</feature>
<keyword evidence="3" id="KW-1185">Reference proteome</keyword>
<dbReference type="EMBL" id="KQ990542">
    <property type="protein sequence ID" value="KZV53099.1"/>
    <property type="molecule type" value="Genomic_DNA"/>
</dbReference>